<keyword evidence="5" id="KW-1185">Reference proteome</keyword>
<reference evidence="3 4" key="3">
    <citation type="submission" date="2020-08" db="EMBL/GenBank/DDBJ databases">
        <title>Genomic Encyclopedia of Type Strains, Phase IV (KMG-IV): sequencing the most valuable type-strain genomes for metagenomic binning, comparative biology and taxonomic classification.</title>
        <authorList>
            <person name="Goeker M."/>
        </authorList>
    </citation>
    <scope>NUCLEOTIDE SEQUENCE [LARGE SCALE GENOMIC DNA]</scope>
    <source>
        <strain evidence="3 4">DSM 24105</strain>
    </source>
</reference>
<sequence>MALFIGIGCSWLLVAVMMLWAHRRAENPETGQWRSEPSNLFGGPDHTRTVEEPAAPGGSAA</sequence>
<feature type="compositionally biased region" description="Polar residues" evidence="1">
    <location>
        <begin position="29"/>
        <end position="38"/>
    </location>
</feature>
<name>A0A7W6AI49_9HYPH</name>
<gene>
    <name evidence="2" type="ORF">GCM10007884_11940</name>
    <name evidence="3" type="ORF">GGR33_001316</name>
</gene>
<dbReference type="Proteomes" id="UP001156881">
    <property type="component" value="Unassembled WGS sequence"/>
</dbReference>
<proteinExistence type="predicted"/>
<reference evidence="5" key="2">
    <citation type="journal article" date="2019" name="Int. J. Syst. Evol. Microbiol.">
        <title>The Global Catalogue of Microorganisms (GCM) 10K type strain sequencing project: providing services to taxonomists for standard genome sequencing and annotation.</title>
        <authorList>
            <consortium name="The Broad Institute Genomics Platform"/>
            <consortium name="The Broad Institute Genome Sequencing Center for Infectious Disease"/>
            <person name="Wu L."/>
            <person name="Ma J."/>
        </authorList>
    </citation>
    <scope>NUCLEOTIDE SEQUENCE [LARGE SCALE GENOMIC DNA]</scope>
    <source>
        <strain evidence="5">NBRC 107710</strain>
    </source>
</reference>
<evidence type="ECO:0000256" key="1">
    <source>
        <dbReference type="SAM" id="MobiDB-lite"/>
    </source>
</evidence>
<reference evidence="2" key="4">
    <citation type="submission" date="2023-01" db="EMBL/GenBank/DDBJ databases">
        <title>Draft genome sequence of Methylobacterium brachythecii strain NBRC 107710.</title>
        <authorList>
            <person name="Sun Q."/>
            <person name="Mori K."/>
        </authorList>
    </citation>
    <scope>NUCLEOTIDE SEQUENCE</scope>
    <source>
        <strain evidence="2">NBRC 107710</strain>
    </source>
</reference>
<evidence type="ECO:0000313" key="4">
    <source>
        <dbReference type="Proteomes" id="UP000517759"/>
    </source>
</evidence>
<dbReference type="EMBL" id="BSPG01000004">
    <property type="protein sequence ID" value="GLS43209.1"/>
    <property type="molecule type" value="Genomic_DNA"/>
</dbReference>
<feature type="region of interest" description="Disordered" evidence="1">
    <location>
        <begin position="27"/>
        <end position="61"/>
    </location>
</feature>
<protein>
    <submittedName>
        <fullName evidence="3">Uncharacterized protein</fullName>
    </submittedName>
</protein>
<dbReference type="AlphaFoldDB" id="A0A7W6AI49"/>
<dbReference type="EMBL" id="JACIDN010000002">
    <property type="protein sequence ID" value="MBB3901830.1"/>
    <property type="molecule type" value="Genomic_DNA"/>
</dbReference>
<evidence type="ECO:0000313" key="5">
    <source>
        <dbReference type="Proteomes" id="UP001156881"/>
    </source>
</evidence>
<evidence type="ECO:0000313" key="3">
    <source>
        <dbReference type="EMBL" id="MBB3901830.1"/>
    </source>
</evidence>
<accession>A0A7W6AI49</accession>
<dbReference type="RefSeq" id="WP_183503067.1">
    <property type="nucleotide sequence ID" value="NZ_BSPG01000004.1"/>
</dbReference>
<organism evidence="3 4">
    <name type="scientific">Methylobacterium brachythecii</name>
    <dbReference type="NCBI Taxonomy" id="1176177"/>
    <lineage>
        <taxon>Bacteria</taxon>
        <taxon>Pseudomonadati</taxon>
        <taxon>Pseudomonadota</taxon>
        <taxon>Alphaproteobacteria</taxon>
        <taxon>Hyphomicrobiales</taxon>
        <taxon>Methylobacteriaceae</taxon>
        <taxon>Methylobacterium</taxon>
    </lineage>
</organism>
<dbReference type="Proteomes" id="UP000517759">
    <property type="component" value="Unassembled WGS sequence"/>
</dbReference>
<evidence type="ECO:0000313" key="2">
    <source>
        <dbReference type="EMBL" id="GLS43209.1"/>
    </source>
</evidence>
<comment type="caution">
    <text evidence="3">The sequence shown here is derived from an EMBL/GenBank/DDBJ whole genome shotgun (WGS) entry which is preliminary data.</text>
</comment>
<reference evidence="2" key="1">
    <citation type="journal article" date="2014" name="Int. J. Syst. Evol. Microbiol.">
        <title>Complete genome of a new Firmicutes species belonging to the dominant human colonic microbiota ('Ruminococcus bicirculans') reveals two chromosomes and a selective capacity to utilize plant glucans.</title>
        <authorList>
            <consortium name="NISC Comparative Sequencing Program"/>
            <person name="Wegmann U."/>
            <person name="Louis P."/>
            <person name="Goesmann A."/>
            <person name="Henrissat B."/>
            <person name="Duncan S.H."/>
            <person name="Flint H.J."/>
        </authorList>
    </citation>
    <scope>NUCLEOTIDE SEQUENCE</scope>
    <source>
        <strain evidence="2">NBRC 107710</strain>
    </source>
</reference>